<reference evidence="10" key="2">
    <citation type="submission" date="2020-09" db="EMBL/GenBank/DDBJ databases">
        <authorList>
            <person name="Sun Q."/>
            <person name="Zhou Y."/>
        </authorList>
    </citation>
    <scope>NUCLEOTIDE SEQUENCE</scope>
    <source>
        <strain evidence="10">CGMCC 1.16134</strain>
    </source>
</reference>
<keyword evidence="2" id="KW-0964">Secreted</keyword>
<evidence type="ECO:0000256" key="1">
    <source>
        <dbReference type="ARBA" id="ARBA00004613"/>
    </source>
</evidence>
<dbReference type="EMBL" id="BMKR01000011">
    <property type="protein sequence ID" value="GGF84175.1"/>
    <property type="molecule type" value="Genomic_DNA"/>
</dbReference>
<gene>
    <name evidence="10" type="ORF">GCM10010912_31750</name>
</gene>
<proteinExistence type="predicted"/>
<evidence type="ECO:0000256" key="2">
    <source>
        <dbReference type="ARBA" id="ARBA00022525"/>
    </source>
</evidence>
<dbReference type="Proteomes" id="UP000637643">
    <property type="component" value="Unassembled WGS sequence"/>
</dbReference>
<dbReference type="GO" id="GO:0005576">
    <property type="term" value="C:extracellular region"/>
    <property type="evidence" value="ECO:0007669"/>
    <property type="project" value="UniProtKB-SubCell"/>
</dbReference>
<reference evidence="10" key="1">
    <citation type="journal article" date="2014" name="Int. J. Syst. Evol. Microbiol.">
        <title>Complete genome sequence of Corynebacterium casei LMG S-19264T (=DSM 44701T), isolated from a smear-ripened cheese.</title>
        <authorList>
            <consortium name="US DOE Joint Genome Institute (JGI-PGF)"/>
            <person name="Walter F."/>
            <person name="Albersmeier A."/>
            <person name="Kalinowski J."/>
            <person name="Ruckert C."/>
        </authorList>
    </citation>
    <scope>NUCLEOTIDE SEQUENCE</scope>
    <source>
        <strain evidence="10">CGMCC 1.16134</strain>
    </source>
</reference>
<evidence type="ECO:0000256" key="5">
    <source>
        <dbReference type="ARBA" id="ARBA00023288"/>
    </source>
</evidence>
<dbReference type="RefSeq" id="WP_189026410.1">
    <property type="nucleotide sequence ID" value="NZ_BMKR01000011.1"/>
</dbReference>
<dbReference type="AlphaFoldDB" id="A0A917CDQ4"/>
<sequence length="59" mass="7252">MLKEMFEKLVKNPEARLQFQNGQLQMAGMTTWERKALMDVMRNETPDREVNEKEYHYWM</sequence>
<dbReference type="GO" id="GO:0005186">
    <property type="term" value="F:pheromone activity"/>
    <property type="evidence" value="ECO:0007669"/>
    <property type="project" value="UniProtKB-KW"/>
</dbReference>
<keyword evidence="4" id="KW-0178">Competence</keyword>
<evidence type="ECO:0000256" key="4">
    <source>
        <dbReference type="ARBA" id="ARBA00023287"/>
    </source>
</evidence>
<evidence type="ECO:0000256" key="3">
    <source>
        <dbReference type="ARBA" id="ARBA00023044"/>
    </source>
</evidence>
<keyword evidence="6" id="KW-0636">Prenylation</keyword>
<keyword evidence="3" id="KW-0588">Pheromone</keyword>
<evidence type="ECO:0000313" key="10">
    <source>
        <dbReference type="EMBL" id="GGF84175.1"/>
    </source>
</evidence>
<evidence type="ECO:0000313" key="11">
    <source>
        <dbReference type="Proteomes" id="UP000637643"/>
    </source>
</evidence>
<keyword evidence="5" id="KW-0449">Lipoprotein</keyword>
<evidence type="ECO:0000256" key="9">
    <source>
        <dbReference type="ARBA" id="ARBA00030321"/>
    </source>
</evidence>
<comment type="subcellular location">
    <subcellularLocation>
        <location evidence="1">Secreted</location>
    </subcellularLocation>
</comment>
<accession>A0A917CDQ4</accession>
<dbReference type="InterPro" id="IPR009233">
    <property type="entry name" value="Competence_ComX_Bacillus"/>
</dbReference>
<comment type="subunit">
    <text evidence="7">Interacts directly with the sensor histidine kinase ComP and stimulates its activity.</text>
</comment>
<dbReference type="GO" id="GO:0030420">
    <property type="term" value="P:establishment of competence for transformation"/>
    <property type="evidence" value="ECO:0007669"/>
    <property type="project" value="UniProtKB-KW"/>
</dbReference>
<keyword evidence="11" id="KW-1185">Reference proteome</keyword>
<dbReference type="Pfam" id="PF05952">
    <property type="entry name" value="ComX"/>
    <property type="match status" value="1"/>
</dbReference>
<organism evidence="10 11">
    <name type="scientific">Paenibacillus albidus</name>
    <dbReference type="NCBI Taxonomy" id="2041023"/>
    <lineage>
        <taxon>Bacteria</taxon>
        <taxon>Bacillati</taxon>
        <taxon>Bacillota</taxon>
        <taxon>Bacilli</taxon>
        <taxon>Bacillales</taxon>
        <taxon>Paenibacillaceae</taxon>
        <taxon>Paenibacillus</taxon>
    </lineage>
</organism>
<protein>
    <recommendedName>
        <fullName evidence="8">ComX pheromone</fullName>
    </recommendedName>
    <alternativeName>
        <fullName evidence="9">Competence pheromone</fullName>
    </alternativeName>
</protein>
<evidence type="ECO:0000256" key="8">
    <source>
        <dbReference type="ARBA" id="ARBA00029545"/>
    </source>
</evidence>
<name>A0A917CDQ4_9BACL</name>
<comment type="caution">
    <text evidence="10">The sequence shown here is derived from an EMBL/GenBank/DDBJ whole genome shotgun (WGS) entry which is preliminary data.</text>
</comment>
<evidence type="ECO:0000256" key="6">
    <source>
        <dbReference type="ARBA" id="ARBA00023289"/>
    </source>
</evidence>
<evidence type="ECO:0000256" key="7">
    <source>
        <dbReference type="ARBA" id="ARBA00029483"/>
    </source>
</evidence>